<sequence length="489" mass="54729">MERYSVSRTVGKGSYGEVQLVKDRKELRQYVVKKLNLRNVSSRERRAAEQEAQLLSRLRHPNIVTYRESWEGVDGHLYIVMGYCEGGDLYHRLKEQKGNLLPESQVVEWFVQIAMALQYLHEKHILHRDLKTQNIFLTKSNIIKVGDLGIARVLESHHDMASTLIGTPYYMSPELFCNRPYNYKSDVWALGCCVFEMTTLKHAFNAKDMNSLVFKIIEGKLPPVPEPYSRQLSLLIMSMLSRRPEERPEVKAILRKPYIKSHIAVFLENTKVKAMKTRKRNVPEATPPSCSAVSPRNQPGPSLGAPQHDYNPSRKFGKGGESEAEEYGDHRCAGRPVSQCSAPNSNLSSTDTLATLSKVDISVVSGQQRGSGNPGHITVAEPRIRSIDCPITEPTAAGVPLEADPADKPKCRVAGAYDEKEATMSLLQAVCEAGRSLAEQMSFDSTEKLLRPFVPVEVSVSLCLWLITVQEFRQNACELCLETASLIQG</sequence>
<comment type="cofactor">
    <cofactor evidence="1">
        <name>Mn(2+)</name>
        <dbReference type="ChEBI" id="CHEBI:29035"/>
    </cofactor>
</comment>
<keyword evidence="16 25" id="KW-0067">ATP-binding</keyword>
<dbReference type="PROSITE" id="PS00108">
    <property type="entry name" value="PROTEIN_KINASE_ST"/>
    <property type="match status" value="1"/>
</dbReference>
<evidence type="ECO:0000256" key="9">
    <source>
        <dbReference type="ARBA" id="ARBA00022553"/>
    </source>
</evidence>
<evidence type="ECO:0000256" key="5">
    <source>
        <dbReference type="ARBA" id="ARBA00012513"/>
    </source>
</evidence>
<evidence type="ECO:0000256" key="20">
    <source>
        <dbReference type="ARBA" id="ARBA00047899"/>
    </source>
</evidence>
<evidence type="ECO:0000256" key="8">
    <source>
        <dbReference type="ARBA" id="ARBA00022527"/>
    </source>
</evidence>
<evidence type="ECO:0000256" key="21">
    <source>
        <dbReference type="ARBA" id="ARBA00048679"/>
    </source>
</evidence>
<evidence type="ECO:0000256" key="16">
    <source>
        <dbReference type="ARBA" id="ARBA00022840"/>
    </source>
</evidence>
<dbReference type="EMBL" id="JW868732">
    <property type="protein sequence ID" value="AFP01250.1"/>
    <property type="molecule type" value="mRNA"/>
</dbReference>
<evidence type="ECO:0000256" key="10">
    <source>
        <dbReference type="ARBA" id="ARBA00022618"/>
    </source>
</evidence>
<dbReference type="SMART" id="SM00220">
    <property type="entry name" value="S_TKc"/>
    <property type="match status" value="1"/>
</dbReference>
<feature type="binding site" evidence="25">
    <location>
        <position position="34"/>
    </location>
    <ligand>
        <name>ATP</name>
        <dbReference type="ChEBI" id="CHEBI:30616"/>
    </ligand>
</feature>
<comment type="similarity">
    <text evidence="4">Belongs to the protein kinase superfamily. NEK Ser/Thr protein kinase family. NIMA subfamily.</text>
</comment>
<evidence type="ECO:0000256" key="1">
    <source>
        <dbReference type="ARBA" id="ARBA00001936"/>
    </source>
</evidence>
<organism evidence="29">
    <name type="scientific">Callorhinchus milii</name>
    <name type="common">Ghost shark</name>
    <dbReference type="NCBI Taxonomy" id="7868"/>
    <lineage>
        <taxon>Eukaryota</taxon>
        <taxon>Metazoa</taxon>
        <taxon>Chordata</taxon>
        <taxon>Craniata</taxon>
        <taxon>Vertebrata</taxon>
        <taxon>Chondrichthyes</taxon>
        <taxon>Holocephali</taxon>
        <taxon>Chimaeriformes</taxon>
        <taxon>Callorhinchidae</taxon>
        <taxon>Callorhinchus</taxon>
    </lineage>
</organism>
<dbReference type="EC" id="2.7.11.1" evidence="5"/>
<evidence type="ECO:0000256" key="26">
    <source>
        <dbReference type="RuleBase" id="RU000304"/>
    </source>
</evidence>
<evidence type="ECO:0000256" key="18">
    <source>
        <dbReference type="ARBA" id="ARBA00023273"/>
    </source>
</evidence>
<dbReference type="CDD" id="cd08223">
    <property type="entry name" value="STKc_Nek4"/>
    <property type="match status" value="1"/>
</dbReference>
<feature type="compositionally biased region" description="Polar residues" evidence="27">
    <location>
        <begin position="338"/>
        <end position="348"/>
    </location>
</feature>
<dbReference type="PANTHER" id="PTHR44899:SF7">
    <property type="entry name" value="NIMA-RELATED KINASE"/>
    <property type="match status" value="1"/>
</dbReference>
<dbReference type="GO" id="GO:0004674">
    <property type="term" value="F:protein serine/threonine kinase activity"/>
    <property type="evidence" value="ECO:0007669"/>
    <property type="project" value="UniProtKB-KW"/>
</dbReference>
<dbReference type="FunFam" id="3.30.200.20:FF:000247">
    <property type="entry name" value="serine/threonine-protein kinase Nek4 isoform X1"/>
    <property type="match status" value="1"/>
</dbReference>
<comment type="catalytic activity">
    <reaction evidence="20">
        <text>L-threonyl-[protein] + ATP = O-phospho-L-threonyl-[protein] + ADP + H(+)</text>
        <dbReference type="Rhea" id="RHEA:46608"/>
        <dbReference type="Rhea" id="RHEA-COMP:11060"/>
        <dbReference type="Rhea" id="RHEA-COMP:11605"/>
        <dbReference type="ChEBI" id="CHEBI:15378"/>
        <dbReference type="ChEBI" id="CHEBI:30013"/>
        <dbReference type="ChEBI" id="CHEBI:30616"/>
        <dbReference type="ChEBI" id="CHEBI:61977"/>
        <dbReference type="ChEBI" id="CHEBI:456216"/>
        <dbReference type="EC" id="2.7.11.1"/>
    </reaction>
</comment>
<evidence type="ECO:0000256" key="3">
    <source>
        <dbReference type="ARBA" id="ARBA00004496"/>
    </source>
</evidence>
<keyword evidence="19" id="KW-0131">Cell cycle</keyword>
<dbReference type="InterPro" id="IPR008271">
    <property type="entry name" value="Ser/Thr_kinase_AS"/>
</dbReference>
<evidence type="ECO:0000256" key="23">
    <source>
        <dbReference type="ARBA" id="ARBA00080102"/>
    </source>
</evidence>
<reference evidence="29" key="1">
    <citation type="journal article" date="2014" name="Nature">
        <title>Elephant shark genome provides unique insights into gnathostome evolution.</title>
        <authorList>
            <consortium name="International Elephant Shark Genome Sequencing Consortium"/>
            <person name="Venkatesh B."/>
            <person name="Lee A.P."/>
            <person name="Ravi V."/>
            <person name="Maurya A.K."/>
            <person name="Lian M.M."/>
            <person name="Swann J.B."/>
            <person name="Ohta Y."/>
            <person name="Flajnik M.F."/>
            <person name="Sutoh Y."/>
            <person name="Kasahara M."/>
            <person name="Hoon S."/>
            <person name="Gangu V."/>
            <person name="Roy S.W."/>
            <person name="Irimia M."/>
            <person name="Korzh V."/>
            <person name="Kondrychyn I."/>
            <person name="Lim Z.W."/>
            <person name="Tay B.H."/>
            <person name="Tohari S."/>
            <person name="Kong K.W."/>
            <person name="Ho S."/>
            <person name="Lorente-Galdos B."/>
            <person name="Quilez J."/>
            <person name="Marques-Bonet T."/>
            <person name="Raney B.J."/>
            <person name="Ingham P.W."/>
            <person name="Tay A."/>
            <person name="Hillier L.W."/>
            <person name="Minx P."/>
            <person name="Boehm T."/>
            <person name="Wilson R.K."/>
            <person name="Brenner S."/>
            <person name="Warren W.C."/>
        </authorList>
    </citation>
    <scope>NUCLEOTIDE SEQUENCE</scope>
    <source>
        <tissue evidence="29">Testis</tissue>
    </source>
</reference>
<name>V9KS98_CALMI</name>
<dbReference type="AlphaFoldDB" id="V9KS98"/>
<dbReference type="Pfam" id="PF00069">
    <property type="entry name" value="Pkinase"/>
    <property type="match status" value="1"/>
</dbReference>
<dbReference type="GO" id="GO:0046872">
    <property type="term" value="F:metal ion binding"/>
    <property type="evidence" value="ECO:0007669"/>
    <property type="project" value="UniProtKB-KW"/>
</dbReference>
<feature type="domain" description="Protein kinase" evidence="28">
    <location>
        <begin position="4"/>
        <end position="259"/>
    </location>
</feature>
<dbReference type="PROSITE" id="PS00107">
    <property type="entry name" value="PROTEIN_KINASE_ATP"/>
    <property type="match status" value="1"/>
</dbReference>
<dbReference type="FunFam" id="1.10.510.10:FF:000219">
    <property type="entry name" value="Putative serine/threonine-protein kinase Nek4"/>
    <property type="match status" value="1"/>
</dbReference>
<keyword evidence="13 25" id="KW-0547">Nucleotide-binding</keyword>
<keyword evidence="6" id="KW-0488">Methylation</keyword>
<dbReference type="PROSITE" id="PS50011">
    <property type="entry name" value="PROTEIN_KINASE_DOM"/>
    <property type="match status" value="1"/>
</dbReference>
<evidence type="ECO:0000259" key="28">
    <source>
        <dbReference type="PROSITE" id="PS50011"/>
    </source>
</evidence>
<keyword evidence="8 26" id="KW-0723">Serine/threonine-protein kinase</keyword>
<keyword evidence="9" id="KW-0597">Phosphoprotein</keyword>
<comment type="subcellular location">
    <subcellularLocation>
        <location evidence="2">Cell projection</location>
        <location evidence="2">Cilium</location>
    </subcellularLocation>
    <subcellularLocation>
        <location evidence="3">Cytoplasm</location>
    </subcellularLocation>
</comment>
<dbReference type="InterPro" id="IPR011009">
    <property type="entry name" value="Kinase-like_dom_sf"/>
</dbReference>
<keyword evidence="17" id="KW-0460">Magnesium</keyword>
<evidence type="ECO:0000313" key="29">
    <source>
        <dbReference type="EMBL" id="AFP01250.1"/>
    </source>
</evidence>
<evidence type="ECO:0000256" key="19">
    <source>
        <dbReference type="ARBA" id="ARBA00023306"/>
    </source>
</evidence>
<dbReference type="GO" id="GO:0051301">
    <property type="term" value="P:cell division"/>
    <property type="evidence" value="ECO:0007669"/>
    <property type="project" value="UniProtKB-KW"/>
</dbReference>
<dbReference type="SUPFAM" id="SSF56112">
    <property type="entry name" value="Protein kinase-like (PK-like)"/>
    <property type="match status" value="1"/>
</dbReference>
<keyword evidence="12" id="KW-0479">Metal-binding</keyword>
<evidence type="ECO:0000256" key="6">
    <source>
        <dbReference type="ARBA" id="ARBA00022481"/>
    </source>
</evidence>
<evidence type="ECO:0000256" key="12">
    <source>
        <dbReference type="ARBA" id="ARBA00022723"/>
    </source>
</evidence>
<evidence type="ECO:0000256" key="17">
    <source>
        <dbReference type="ARBA" id="ARBA00022842"/>
    </source>
</evidence>
<evidence type="ECO:0000256" key="13">
    <source>
        <dbReference type="ARBA" id="ARBA00022741"/>
    </source>
</evidence>
<keyword evidence="10" id="KW-0132">Cell division</keyword>
<dbReference type="GO" id="GO:0005929">
    <property type="term" value="C:cilium"/>
    <property type="evidence" value="ECO:0007669"/>
    <property type="project" value="UniProtKB-SubCell"/>
</dbReference>
<evidence type="ECO:0000256" key="4">
    <source>
        <dbReference type="ARBA" id="ARBA00010886"/>
    </source>
</evidence>
<evidence type="ECO:0000256" key="11">
    <source>
        <dbReference type="ARBA" id="ARBA00022679"/>
    </source>
</evidence>
<keyword evidence="18" id="KW-0966">Cell projection</keyword>
<proteinExistence type="evidence at transcript level"/>
<keyword evidence="14" id="KW-0498">Mitosis</keyword>
<evidence type="ECO:0000256" key="22">
    <source>
        <dbReference type="ARBA" id="ARBA00067731"/>
    </source>
</evidence>
<dbReference type="InterPro" id="IPR051131">
    <property type="entry name" value="NEK_Ser/Thr_kinase_NIMA"/>
</dbReference>
<evidence type="ECO:0000256" key="15">
    <source>
        <dbReference type="ARBA" id="ARBA00022777"/>
    </source>
</evidence>
<evidence type="ECO:0000256" key="7">
    <source>
        <dbReference type="ARBA" id="ARBA00022490"/>
    </source>
</evidence>
<dbReference type="InterPro" id="IPR000719">
    <property type="entry name" value="Prot_kinase_dom"/>
</dbReference>
<dbReference type="PANTHER" id="PTHR44899">
    <property type="entry name" value="CAMK FAMILY PROTEIN KINASE"/>
    <property type="match status" value="1"/>
</dbReference>
<feature type="compositionally biased region" description="Polar residues" evidence="27">
    <location>
        <begin position="288"/>
        <end position="300"/>
    </location>
</feature>
<evidence type="ECO:0000256" key="27">
    <source>
        <dbReference type="SAM" id="MobiDB-lite"/>
    </source>
</evidence>
<dbReference type="GO" id="GO:0005737">
    <property type="term" value="C:cytoplasm"/>
    <property type="evidence" value="ECO:0007669"/>
    <property type="project" value="UniProtKB-SubCell"/>
</dbReference>
<protein>
    <recommendedName>
        <fullName evidence="22">Serine/threonine-protein kinase Nek4</fullName>
        <ecNumber evidence="5">2.7.11.1</ecNumber>
    </recommendedName>
    <alternativeName>
        <fullName evidence="24">Never in mitosis A-related kinase 4</fullName>
    </alternativeName>
    <alternativeName>
        <fullName evidence="23">Serine/threonine-protein kinase 2</fullName>
    </alternativeName>
</protein>
<keyword evidence="11" id="KW-0808">Transferase</keyword>
<evidence type="ECO:0000256" key="14">
    <source>
        <dbReference type="ARBA" id="ARBA00022776"/>
    </source>
</evidence>
<keyword evidence="7" id="KW-0963">Cytoplasm</keyword>
<keyword evidence="15 29" id="KW-0418">Kinase</keyword>
<feature type="region of interest" description="Disordered" evidence="27">
    <location>
        <begin position="276"/>
        <end position="348"/>
    </location>
</feature>
<dbReference type="Gene3D" id="3.30.200.20">
    <property type="entry name" value="Phosphorylase Kinase, domain 1"/>
    <property type="match status" value="1"/>
</dbReference>
<comment type="catalytic activity">
    <reaction evidence="21">
        <text>L-seryl-[protein] + ATP = O-phospho-L-seryl-[protein] + ADP + H(+)</text>
        <dbReference type="Rhea" id="RHEA:17989"/>
        <dbReference type="Rhea" id="RHEA-COMP:9863"/>
        <dbReference type="Rhea" id="RHEA-COMP:11604"/>
        <dbReference type="ChEBI" id="CHEBI:15378"/>
        <dbReference type="ChEBI" id="CHEBI:29999"/>
        <dbReference type="ChEBI" id="CHEBI:30616"/>
        <dbReference type="ChEBI" id="CHEBI:83421"/>
        <dbReference type="ChEBI" id="CHEBI:456216"/>
        <dbReference type="EC" id="2.7.11.1"/>
    </reaction>
</comment>
<evidence type="ECO:0000256" key="25">
    <source>
        <dbReference type="PROSITE-ProRule" id="PRU10141"/>
    </source>
</evidence>
<dbReference type="GO" id="GO:0005524">
    <property type="term" value="F:ATP binding"/>
    <property type="evidence" value="ECO:0007669"/>
    <property type="project" value="UniProtKB-UniRule"/>
</dbReference>
<evidence type="ECO:0000256" key="24">
    <source>
        <dbReference type="ARBA" id="ARBA00082679"/>
    </source>
</evidence>
<evidence type="ECO:0000256" key="2">
    <source>
        <dbReference type="ARBA" id="ARBA00004138"/>
    </source>
</evidence>
<accession>V9KS98</accession>
<dbReference type="Gene3D" id="1.10.510.10">
    <property type="entry name" value="Transferase(Phosphotransferase) domain 1"/>
    <property type="match status" value="1"/>
</dbReference>
<dbReference type="InterPro" id="IPR017441">
    <property type="entry name" value="Protein_kinase_ATP_BS"/>
</dbReference>